<accession>I3ZHQ0</accession>
<keyword evidence="3" id="KW-1185">Reference proteome</keyword>
<evidence type="ECO:0000313" key="2">
    <source>
        <dbReference type="EMBL" id="AFL88768.1"/>
    </source>
</evidence>
<dbReference type="HOGENOM" id="CLU_2669845_0_0_0"/>
<gene>
    <name evidence="1" type="ordered locus">Terro_2158</name>
    <name evidence="2" type="ordered locus">Terro_2522</name>
</gene>
<dbReference type="STRING" id="926566.Terro_2158"/>
<protein>
    <submittedName>
        <fullName evidence="2">Uncharacterized protein</fullName>
    </submittedName>
</protein>
<reference evidence="2 3" key="1">
    <citation type="submission" date="2012-06" db="EMBL/GenBank/DDBJ databases">
        <title>Complete genome of Terriglobus roseus DSM 18391.</title>
        <authorList>
            <consortium name="US DOE Joint Genome Institute (JGI-PGF)"/>
            <person name="Lucas S."/>
            <person name="Copeland A."/>
            <person name="Lapidus A."/>
            <person name="Glavina del Rio T."/>
            <person name="Dalin E."/>
            <person name="Tice H."/>
            <person name="Bruce D."/>
            <person name="Goodwin L."/>
            <person name="Pitluck S."/>
            <person name="Peters L."/>
            <person name="Mikhailova N."/>
            <person name="Munk A.C.C."/>
            <person name="Kyrpides N."/>
            <person name="Mavromatis K."/>
            <person name="Ivanova N."/>
            <person name="Brettin T."/>
            <person name="Detter J.C."/>
            <person name="Han C."/>
            <person name="Larimer F."/>
            <person name="Land M."/>
            <person name="Hauser L."/>
            <person name="Markowitz V."/>
            <person name="Cheng J.-F."/>
            <person name="Hugenholtz P."/>
            <person name="Woyke T."/>
            <person name="Wu D."/>
            <person name="Brambilla E."/>
            <person name="Klenk H.-P."/>
            <person name="Eisen J.A."/>
        </authorList>
    </citation>
    <scope>NUCLEOTIDE SEQUENCE [LARGE SCALE GENOMIC DNA]</scope>
    <source>
        <strain evidence="2">DSM 18391</strain>
        <strain evidence="3">DSM 18391 / NRRL B-41598 / KBS 63</strain>
    </source>
</reference>
<evidence type="ECO:0000313" key="1">
    <source>
        <dbReference type="EMBL" id="AFL88426.1"/>
    </source>
</evidence>
<dbReference type="KEGG" id="trs:Terro_2522"/>
<name>I3ZHQ0_TERRK</name>
<proteinExistence type="predicted"/>
<dbReference type="KEGG" id="trs:Terro_2158"/>
<dbReference type="Proteomes" id="UP000006056">
    <property type="component" value="Chromosome"/>
</dbReference>
<dbReference type="EMBL" id="CP003379">
    <property type="protein sequence ID" value="AFL88426.1"/>
    <property type="molecule type" value="Genomic_DNA"/>
</dbReference>
<evidence type="ECO:0000313" key="3">
    <source>
        <dbReference type="Proteomes" id="UP000006056"/>
    </source>
</evidence>
<dbReference type="EMBL" id="CP003379">
    <property type="protein sequence ID" value="AFL88768.1"/>
    <property type="molecule type" value="Genomic_DNA"/>
</dbReference>
<organism evidence="2 3">
    <name type="scientific">Terriglobus roseus (strain DSM 18391 / NRRL B-41598 / KBS 63)</name>
    <dbReference type="NCBI Taxonomy" id="926566"/>
    <lineage>
        <taxon>Bacteria</taxon>
        <taxon>Pseudomonadati</taxon>
        <taxon>Acidobacteriota</taxon>
        <taxon>Terriglobia</taxon>
        <taxon>Terriglobales</taxon>
        <taxon>Acidobacteriaceae</taxon>
        <taxon>Terriglobus</taxon>
    </lineage>
</organism>
<dbReference type="AlphaFoldDB" id="I3ZHQ0"/>
<sequence>MIKPAISYTGVPSHPSDSNMISPILFAEFRVIYEDCSKGRGIRHKNIYHGLTFGYHEEGCRLSRSPDDAGAVVKI</sequence>